<dbReference type="AlphaFoldDB" id="A0A1C2EAB2"/>
<reference evidence="1 2" key="1">
    <citation type="submission" date="2016-08" db="EMBL/GenBank/DDBJ databases">
        <title>Whole genome sequence of Mesorhizobium sp. strain UASWS1009 isolated from industrial sewage.</title>
        <authorList>
            <person name="Crovadore J."/>
            <person name="Calmin G."/>
            <person name="Chablais R."/>
            <person name="Cochard B."/>
            <person name="Lefort F."/>
        </authorList>
    </citation>
    <scope>NUCLEOTIDE SEQUENCE [LARGE SCALE GENOMIC DNA]</scope>
    <source>
        <strain evidence="1 2">UASWS1009</strain>
    </source>
</reference>
<keyword evidence="2" id="KW-1185">Reference proteome</keyword>
<dbReference type="OrthoDB" id="2733362at2"/>
<dbReference type="InterPro" id="IPR016024">
    <property type="entry name" value="ARM-type_fold"/>
</dbReference>
<comment type="caution">
    <text evidence="1">The sequence shown here is derived from an EMBL/GenBank/DDBJ whole genome shotgun (WGS) entry which is preliminary data.</text>
</comment>
<evidence type="ECO:0000313" key="2">
    <source>
        <dbReference type="Proteomes" id="UP000094412"/>
    </source>
</evidence>
<sequence>MVSGRDPAQPVGVLARLASALGRGDEKPNQELAAALAASGNGDDIAVLAHALATAAKPVRHDAIKVLYEIGALRPDLIAPHAQALLTALKSRDNRIVWGALTALDTLAATAPELIAAHLPDILDAADQGSVIAKDKAVSMLATLAANGNSFAWDRLLAILRTSADNQTPMYAEQALRAAPMQNVEALAEVVGARAGSIPQSAKRTRLEKVLRRLATLKAK</sequence>
<accession>A0A1C2EAB2</accession>
<organism evidence="1 2">
    <name type="scientific">Mesorhizobium hungaricum</name>
    <dbReference type="NCBI Taxonomy" id="1566387"/>
    <lineage>
        <taxon>Bacteria</taxon>
        <taxon>Pseudomonadati</taxon>
        <taxon>Pseudomonadota</taxon>
        <taxon>Alphaproteobacteria</taxon>
        <taxon>Hyphomicrobiales</taxon>
        <taxon>Phyllobacteriaceae</taxon>
        <taxon>Mesorhizobium</taxon>
    </lineage>
</organism>
<dbReference type="EMBL" id="MDEO01000024">
    <property type="protein sequence ID" value="OCX23931.1"/>
    <property type="molecule type" value="Genomic_DNA"/>
</dbReference>
<dbReference type="Proteomes" id="UP000094412">
    <property type="component" value="Unassembled WGS sequence"/>
</dbReference>
<dbReference type="STRING" id="1566387.QV13_03500"/>
<dbReference type="Gene3D" id="1.25.10.10">
    <property type="entry name" value="Leucine-rich Repeat Variant"/>
    <property type="match status" value="1"/>
</dbReference>
<proteinExistence type="predicted"/>
<dbReference type="InterPro" id="IPR011989">
    <property type="entry name" value="ARM-like"/>
</dbReference>
<name>A0A1C2EAB2_9HYPH</name>
<dbReference type="RefSeq" id="WP_024925746.1">
    <property type="nucleotide sequence ID" value="NZ_MDEO01000024.1"/>
</dbReference>
<protein>
    <recommendedName>
        <fullName evidence="3">HEAT repeat domain-containing protein</fullName>
    </recommendedName>
</protein>
<evidence type="ECO:0008006" key="3">
    <source>
        <dbReference type="Google" id="ProtNLM"/>
    </source>
</evidence>
<dbReference type="SUPFAM" id="SSF48371">
    <property type="entry name" value="ARM repeat"/>
    <property type="match status" value="1"/>
</dbReference>
<gene>
    <name evidence="1" type="ORF">QV13_03500</name>
</gene>
<evidence type="ECO:0000313" key="1">
    <source>
        <dbReference type="EMBL" id="OCX23931.1"/>
    </source>
</evidence>